<keyword evidence="1" id="KW-0812">Transmembrane</keyword>
<keyword evidence="3" id="KW-1185">Reference proteome</keyword>
<gene>
    <name evidence="2" type="ORF">BJZ21_001832</name>
</gene>
<evidence type="ECO:0000256" key="1">
    <source>
        <dbReference type="SAM" id="Phobius"/>
    </source>
</evidence>
<feature type="transmembrane region" description="Helical" evidence="1">
    <location>
        <begin position="118"/>
        <end position="151"/>
    </location>
</feature>
<feature type="transmembrane region" description="Helical" evidence="1">
    <location>
        <begin position="190"/>
        <end position="212"/>
    </location>
</feature>
<evidence type="ECO:0000313" key="2">
    <source>
        <dbReference type="EMBL" id="NYD41749.1"/>
    </source>
</evidence>
<evidence type="ECO:0000313" key="3">
    <source>
        <dbReference type="Proteomes" id="UP000535511"/>
    </source>
</evidence>
<keyword evidence="1" id="KW-1133">Transmembrane helix</keyword>
<feature type="transmembrane region" description="Helical" evidence="1">
    <location>
        <begin position="336"/>
        <end position="358"/>
    </location>
</feature>
<feature type="transmembrane region" description="Helical" evidence="1">
    <location>
        <begin position="450"/>
        <end position="468"/>
    </location>
</feature>
<proteinExistence type="predicted"/>
<feature type="transmembrane region" description="Helical" evidence="1">
    <location>
        <begin position="232"/>
        <end position="253"/>
    </location>
</feature>
<dbReference type="EMBL" id="JACCBG010000001">
    <property type="protein sequence ID" value="NYD41749.1"/>
    <property type="molecule type" value="Genomic_DNA"/>
</dbReference>
<comment type="caution">
    <text evidence="2">The sequence shown here is derived from an EMBL/GenBank/DDBJ whole genome shotgun (WGS) entry which is preliminary data.</text>
</comment>
<name>A0A7Y9E5R8_9ACTN</name>
<protein>
    <submittedName>
        <fullName evidence="2">ABC-2 type transport system permease protein</fullName>
    </submittedName>
</protein>
<sequence>MTGASLFLRMFLRRDRWTVLAWAAGAVLLYWSQAYSVDGLYTTQVEFDRAASSMGGNAAFVAMAGPPRALNTLGGQVTWQATAFGAVVAGLMSMFLVGRHTRAEEESGRDELLRGTAVGRYASLTAALGTALLANLLLGVLVALSLWAYPLAGADSWALGLGLTAIGWCFTGTALVAAQLAGSTRGMYGLAGSVLGLSYALRAVGDVGNHVLSWLSPIGWYQAMHAFSGLRWWPVLLPLAAAVAATATAYALFGRRDLGAGLLAVRPGPDRAPPGLRSGLGLAWRLQRGTVVGWLLGVAFTALAYGAIGNDVGTLVGDSRASRELFAQGGGDLVDAFYATAALMLALLACGFAIASALRPRSEEDDGRVEALVATALPRTHWFGGHALVTALGAVAVLAGAGLGLGGGYLLVTGDAGAVLRLGLPLVSYLPAVLLLAALTHLLYGVSPRLAALGWLPLVLAVVVMFFGDLLRLPQWLQDLSPFEHLALVPAQEMRWWPFVVLCVLATLVWTTGLVAFRRRDLR</sequence>
<feature type="transmembrane region" description="Helical" evidence="1">
    <location>
        <begin position="157"/>
        <end position="178"/>
    </location>
</feature>
<reference evidence="2 3" key="1">
    <citation type="submission" date="2020-07" db="EMBL/GenBank/DDBJ databases">
        <title>Sequencing the genomes of 1000 actinobacteria strains.</title>
        <authorList>
            <person name="Klenk H.-P."/>
        </authorList>
    </citation>
    <scope>NUCLEOTIDE SEQUENCE [LARGE SCALE GENOMIC DNA]</scope>
    <source>
        <strain evidence="2 3">DSM 21350</strain>
    </source>
</reference>
<dbReference type="Proteomes" id="UP000535511">
    <property type="component" value="Unassembled WGS sequence"/>
</dbReference>
<dbReference type="AlphaFoldDB" id="A0A7Y9E5R8"/>
<keyword evidence="1" id="KW-0472">Membrane</keyword>
<feature type="transmembrane region" description="Helical" evidence="1">
    <location>
        <begin position="291"/>
        <end position="308"/>
    </location>
</feature>
<feature type="transmembrane region" description="Helical" evidence="1">
    <location>
        <begin position="496"/>
        <end position="517"/>
    </location>
</feature>
<accession>A0A7Y9E5R8</accession>
<feature type="transmembrane region" description="Helical" evidence="1">
    <location>
        <begin position="418"/>
        <end position="443"/>
    </location>
</feature>
<organism evidence="2 3">
    <name type="scientific">Nocardioides panaciterrulae</name>
    <dbReference type="NCBI Taxonomy" id="661492"/>
    <lineage>
        <taxon>Bacteria</taxon>
        <taxon>Bacillati</taxon>
        <taxon>Actinomycetota</taxon>
        <taxon>Actinomycetes</taxon>
        <taxon>Propionibacteriales</taxon>
        <taxon>Nocardioidaceae</taxon>
        <taxon>Nocardioides</taxon>
    </lineage>
</organism>
<feature type="transmembrane region" description="Helical" evidence="1">
    <location>
        <begin position="387"/>
        <end position="412"/>
    </location>
</feature>
<dbReference type="RefSeq" id="WP_179663454.1">
    <property type="nucleotide sequence ID" value="NZ_JACCBG010000001.1"/>
</dbReference>
<feature type="transmembrane region" description="Helical" evidence="1">
    <location>
        <begin position="77"/>
        <end position="97"/>
    </location>
</feature>